<evidence type="ECO:0000313" key="3">
    <source>
        <dbReference type="Proteomes" id="UP000552864"/>
    </source>
</evidence>
<sequence>MGKKVKVEGKNDVPNIVLNRIAAALKEKGMSNEELAAKIEVAPSTLSQYVNNNVQPSIQMFFLIALAIEVDVRELFVWNKDLSAGDKESLRKALLAFTYKSKRTKPKR</sequence>
<reference evidence="2 3" key="1">
    <citation type="submission" date="2020-04" db="EMBL/GenBank/DDBJ databases">
        <authorList>
            <person name="Yin C."/>
        </authorList>
    </citation>
    <scope>NUCLEOTIDE SEQUENCE [LARGE SCALE GENOMIC DNA]</scope>
    <source>
        <strain evidence="2 3">Ak56</strain>
    </source>
</reference>
<keyword evidence="3" id="KW-1185">Reference proteome</keyword>
<protein>
    <submittedName>
        <fullName evidence="2">Helix-turn-helix transcriptional regulator</fullName>
    </submittedName>
</protein>
<accession>A0A847S8C1</accession>
<dbReference type="Gene3D" id="1.10.260.40">
    <property type="entry name" value="lambda repressor-like DNA-binding domains"/>
    <property type="match status" value="1"/>
</dbReference>
<dbReference type="Proteomes" id="UP000552864">
    <property type="component" value="Unassembled WGS sequence"/>
</dbReference>
<dbReference type="GO" id="GO:0003677">
    <property type="term" value="F:DNA binding"/>
    <property type="evidence" value="ECO:0007669"/>
    <property type="project" value="InterPro"/>
</dbReference>
<proteinExistence type="predicted"/>
<dbReference type="AlphaFoldDB" id="A0A847S8C1"/>
<evidence type="ECO:0000259" key="1">
    <source>
        <dbReference type="PROSITE" id="PS50943"/>
    </source>
</evidence>
<dbReference type="InterPro" id="IPR001387">
    <property type="entry name" value="Cro/C1-type_HTH"/>
</dbReference>
<dbReference type="Pfam" id="PF01381">
    <property type="entry name" value="HTH_3"/>
    <property type="match status" value="1"/>
</dbReference>
<dbReference type="EMBL" id="JABAHZ010000001">
    <property type="protein sequence ID" value="NLR78041.1"/>
    <property type="molecule type" value="Genomic_DNA"/>
</dbReference>
<name>A0A847S8C1_9BACT</name>
<dbReference type="RefSeq" id="WP_168737395.1">
    <property type="nucleotide sequence ID" value="NZ_JABAHZ010000001.1"/>
</dbReference>
<comment type="caution">
    <text evidence="2">The sequence shown here is derived from an EMBL/GenBank/DDBJ whole genome shotgun (WGS) entry which is preliminary data.</text>
</comment>
<dbReference type="SUPFAM" id="SSF47413">
    <property type="entry name" value="lambda repressor-like DNA-binding domains"/>
    <property type="match status" value="1"/>
</dbReference>
<feature type="domain" description="HTH cro/C1-type" evidence="1">
    <location>
        <begin position="21"/>
        <end position="75"/>
    </location>
</feature>
<dbReference type="InterPro" id="IPR010982">
    <property type="entry name" value="Lambda_DNA-bd_dom_sf"/>
</dbReference>
<evidence type="ECO:0000313" key="2">
    <source>
        <dbReference type="EMBL" id="NLR78041.1"/>
    </source>
</evidence>
<dbReference type="PROSITE" id="PS50943">
    <property type="entry name" value="HTH_CROC1"/>
    <property type="match status" value="1"/>
</dbReference>
<organism evidence="2 3">
    <name type="scientific">Chitinophaga eiseniae</name>
    <dbReference type="NCBI Taxonomy" id="634771"/>
    <lineage>
        <taxon>Bacteria</taxon>
        <taxon>Pseudomonadati</taxon>
        <taxon>Bacteroidota</taxon>
        <taxon>Chitinophagia</taxon>
        <taxon>Chitinophagales</taxon>
        <taxon>Chitinophagaceae</taxon>
        <taxon>Chitinophaga</taxon>
    </lineage>
</organism>
<dbReference type="CDD" id="cd00093">
    <property type="entry name" value="HTH_XRE"/>
    <property type="match status" value="1"/>
</dbReference>
<gene>
    <name evidence="2" type="ORF">HGH91_05360</name>
</gene>
<dbReference type="SMART" id="SM00530">
    <property type="entry name" value="HTH_XRE"/>
    <property type="match status" value="1"/>
</dbReference>